<keyword evidence="2" id="KW-1185">Reference proteome</keyword>
<gene>
    <name evidence="1" type="ORF">D7X12_35985</name>
</gene>
<sequence>MFLVMSGKAVLSEPDTSDTSVSAWGEYALVAWMVFRLHRREQLPSELRRQKAMEEWARRPKERHHIFPQAFERRFARKNIDVHQYVIAIDAEVHRRIHRGDAGGPWNRDWEEWLRWHGERARKPAYFEQASRMIQRYGLFGLTMTYWQSVDLAPQPVEDN</sequence>
<dbReference type="InterPro" id="IPR011755">
    <property type="entry name" value="CHP02269_MYXXA"/>
</dbReference>
<name>A0A3A8MPD5_9BACT</name>
<dbReference type="AlphaFoldDB" id="A0A3A8MPD5"/>
<proteinExistence type="predicted"/>
<evidence type="ECO:0000313" key="2">
    <source>
        <dbReference type="Proteomes" id="UP000273405"/>
    </source>
</evidence>
<dbReference type="Pfam" id="PF09533">
    <property type="entry name" value="DUF2380"/>
    <property type="match status" value="1"/>
</dbReference>
<organism evidence="1 2">
    <name type="scientific">Corallococcus sicarius</name>
    <dbReference type="NCBI Taxonomy" id="2316726"/>
    <lineage>
        <taxon>Bacteria</taxon>
        <taxon>Pseudomonadati</taxon>
        <taxon>Myxococcota</taxon>
        <taxon>Myxococcia</taxon>
        <taxon>Myxococcales</taxon>
        <taxon>Cystobacterineae</taxon>
        <taxon>Myxococcaceae</taxon>
        <taxon>Corallococcus</taxon>
    </lineage>
</organism>
<accession>A0A3A8MPD5</accession>
<dbReference type="Proteomes" id="UP000273405">
    <property type="component" value="Unassembled WGS sequence"/>
</dbReference>
<evidence type="ECO:0000313" key="1">
    <source>
        <dbReference type="EMBL" id="RKH33490.1"/>
    </source>
</evidence>
<reference evidence="2" key="1">
    <citation type="submission" date="2018-09" db="EMBL/GenBank/DDBJ databases">
        <authorList>
            <person name="Livingstone P.G."/>
            <person name="Whitworth D.E."/>
        </authorList>
    </citation>
    <scope>NUCLEOTIDE SEQUENCE [LARGE SCALE GENOMIC DNA]</scope>
    <source>
        <strain evidence="2">CA040B</strain>
    </source>
</reference>
<protein>
    <submittedName>
        <fullName evidence="1">DUF2380 domain-containing protein</fullName>
    </submittedName>
</protein>
<dbReference type="EMBL" id="RAWG01000373">
    <property type="protein sequence ID" value="RKH33490.1"/>
    <property type="molecule type" value="Genomic_DNA"/>
</dbReference>
<comment type="caution">
    <text evidence="1">The sequence shown here is derived from an EMBL/GenBank/DDBJ whole genome shotgun (WGS) entry which is preliminary data.</text>
</comment>